<proteinExistence type="inferred from homology"/>
<dbReference type="InterPro" id="IPR002146">
    <property type="entry name" value="ATP_synth_b/b'su_bac/chlpt"/>
</dbReference>
<evidence type="ECO:0000256" key="6">
    <source>
        <dbReference type="ARBA" id="ARBA00022989"/>
    </source>
</evidence>
<dbReference type="RefSeq" id="WP_034347763.1">
    <property type="nucleotide sequence ID" value="NZ_FZNG01000041.1"/>
</dbReference>
<evidence type="ECO:0000313" key="17">
    <source>
        <dbReference type="Proteomes" id="UP000029878"/>
    </source>
</evidence>
<keyword evidence="5 13" id="KW-0375">Hydrogen ion transport</keyword>
<evidence type="ECO:0000313" key="16">
    <source>
        <dbReference type="EMBL" id="TLD80691.1"/>
    </source>
</evidence>
<accession>A0A4U8S4J3</accession>
<evidence type="ECO:0000256" key="1">
    <source>
        <dbReference type="ARBA" id="ARBA00005513"/>
    </source>
</evidence>
<keyword evidence="4 13" id="KW-0812">Transmembrane</keyword>
<keyword evidence="3 13" id="KW-0138">CF(0)</keyword>
<dbReference type="GO" id="GO:0015986">
    <property type="term" value="P:proton motive force-driven ATP synthesis"/>
    <property type="evidence" value="ECO:0007669"/>
    <property type="project" value="InterPro"/>
</dbReference>
<evidence type="ECO:0000256" key="10">
    <source>
        <dbReference type="ARBA" id="ARBA00025198"/>
    </source>
</evidence>
<sequence length="141" mass="16513">MEIMPNPQVMLVVFIVFMITMLMLNKFVFQPLFTYMDQREQKVTNDLQLVTREDNELQRIENEIHEVLSNAKAQAFAAKEEQIEEAKKSANAKIGRIQNENREKMDAFMAKLQENRDSIKNDLRTNIGDIESLLTTKIRHI</sequence>
<comment type="function">
    <text evidence="11">Component of the F(0) channel, it forms part of the peripheral stalk, linking F(1) to F(0). The b'-subunit is a diverged and duplicated form of b found in plants and photosynthetic bacteria.</text>
</comment>
<keyword evidence="7 13" id="KW-0406">Ion transport</keyword>
<dbReference type="InterPro" id="IPR050059">
    <property type="entry name" value="ATP_synthase_B_chain"/>
</dbReference>
<comment type="caution">
    <text evidence="16">The sequence shown here is derived from an EMBL/GenBank/DDBJ whole genome shotgun (WGS) entry which is preliminary data.</text>
</comment>
<keyword evidence="9" id="KW-0066">ATP synthesis</keyword>
<comment type="function">
    <text evidence="10">F(1)F(0) ATP synthase produces ATP from ADP in the presence of a proton or sodium gradient. F-type ATPases consist of two structural domains, F(1) containing the extramembraneous catalytic core and F(0) containing the membrane proton channel, linked together by a central stalk and a peripheral stalk. During catalysis, ATP synthesis in the catalytic domain of F(1) is coupled via a rotary mechanism of the central stalk subunits to proton translocation.</text>
</comment>
<dbReference type="GO" id="GO:0046961">
    <property type="term" value="F:proton-transporting ATPase activity, rotational mechanism"/>
    <property type="evidence" value="ECO:0007669"/>
    <property type="project" value="TreeGrafter"/>
</dbReference>
<name>A0A4U8S4J3_9HELI</name>
<keyword evidence="2 13" id="KW-0813">Transport</keyword>
<evidence type="ECO:0000256" key="15">
    <source>
        <dbReference type="SAM" id="Phobius"/>
    </source>
</evidence>
<dbReference type="GO" id="GO:0012505">
    <property type="term" value="C:endomembrane system"/>
    <property type="evidence" value="ECO:0007669"/>
    <property type="project" value="UniProtKB-SubCell"/>
</dbReference>
<evidence type="ECO:0000256" key="4">
    <source>
        <dbReference type="ARBA" id="ARBA00022692"/>
    </source>
</evidence>
<dbReference type="EMBL" id="JRPL02000030">
    <property type="protein sequence ID" value="TLD80691.1"/>
    <property type="molecule type" value="Genomic_DNA"/>
</dbReference>
<dbReference type="GO" id="GO:0045259">
    <property type="term" value="C:proton-transporting ATP synthase complex"/>
    <property type="evidence" value="ECO:0007669"/>
    <property type="project" value="UniProtKB-KW"/>
</dbReference>
<feature type="transmembrane region" description="Helical" evidence="15">
    <location>
        <begin position="6"/>
        <end position="29"/>
    </location>
</feature>
<keyword evidence="6 15" id="KW-1133">Transmembrane helix</keyword>
<evidence type="ECO:0008006" key="18">
    <source>
        <dbReference type="Google" id="ProtNLM"/>
    </source>
</evidence>
<dbReference type="CDD" id="cd06503">
    <property type="entry name" value="ATP-synt_Fo_b"/>
    <property type="match status" value="1"/>
</dbReference>
<evidence type="ECO:0000256" key="14">
    <source>
        <dbReference type="SAM" id="Coils"/>
    </source>
</evidence>
<evidence type="ECO:0000256" key="3">
    <source>
        <dbReference type="ARBA" id="ARBA00022547"/>
    </source>
</evidence>
<comment type="similarity">
    <text evidence="1 13">Belongs to the ATPase B chain family.</text>
</comment>
<evidence type="ECO:0000256" key="9">
    <source>
        <dbReference type="ARBA" id="ARBA00023310"/>
    </source>
</evidence>
<dbReference type="AlphaFoldDB" id="A0A4U8S4J3"/>
<evidence type="ECO:0000256" key="11">
    <source>
        <dbReference type="ARBA" id="ARBA00025614"/>
    </source>
</evidence>
<dbReference type="OrthoDB" id="5334261at2"/>
<keyword evidence="14" id="KW-0175">Coiled coil</keyword>
<dbReference type="PANTHER" id="PTHR33445:SF1">
    <property type="entry name" value="ATP SYNTHASE SUBUNIT B"/>
    <property type="match status" value="1"/>
</dbReference>
<evidence type="ECO:0000256" key="5">
    <source>
        <dbReference type="ARBA" id="ARBA00022781"/>
    </source>
</evidence>
<dbReference type="PANTHER" id="PTHR33445">
    <property type="entry name" value="ATP SYNTHASE SUBUNIT B', CHLOROPLASTIC"/>
    <property type="match status" value="1"/>
</dbReference>
<evidence type="ECO:0000256" key="2">
    <source>
        <dbReference type="ARBA" id="ARBA00022448"/>
    </source>
</evidence>
<dbReference type="Proteomes" id="UP000029878">
    <property type="component" value="Unassembled WGS sequence"/>
</dbReference>
<evidence type="ECO:0000256" key="7">
    <source>
        <dbReference type="ARBA" id="ARBA00023065"/>
    </source>
</evidence>
<keyword evidence="8 15" id="KW-0472">Membrane</keyword>
<evidence type="ECO:0000256" key="8">
    <source>
        <dbReference type="ARBA" id="ARBA00023136"/>
    </source>
</evidence>
<reference evidence="16 17" key="1">
    <citation type="journal article" date="2014" name="Genome Announc.">
        <title>Draft genome sequences of eight enterohepatic helicobacter species isolated from both laboratory and wild rodents.</title>
        <authorList>
            <person name="Sheh A."/>
            <person name="Shen Z."/>
            <person name="Fox J.G."/>
        </authorList>
    </citation>
    <scope>NUCLEOTIDE SEQUENCE [LARGE SCALE GENOMIC DNA]</scope>
    <source>
        <strain evidence="16 17">ATCC 700114</strain>
    </source>
</reference>
<evidence type="ECO:0000256" key="13">
    <source>
        <dbReference type="RuleBase" id="RU003848"/>
    </source>
</evidence>
<gene>
    <name evidence="16" type="ORF">LS81_009245</name>
</gene>
<feature type="coiled-coil region" evidence="14">
    <location>
        <begin position="50"/>
        <end position="103"/>
    </location>
</feature>
<dbReference type="Pfam" id="PF00430">
    <property type="entry name" value="ATP-synt_B"/>
    <property type="match status" value="1"/>
</dbReference>
<organism evidence="16 17">
    <name type="scientific">Helicobacter trogontum</name>
    <dbReference type="NCBI Taxonomy" id="50960"/>
    <lineage>
        <taxon>Bacteria</taxon>
        <taxon>Pseudomonadati</taxon>
        <taxon>Campylobacterota</taxon>
        <taxon>Epsilonproteobacteria</taxon>
        <taxon>Campylobacterales</taxon>
        <taxon>Helicobacteraceae</taxon>
        <taxon>Helicobacter</taxon>
    </lineage>
</organism>
<comment type="subcellular location">
    <subcellularLocation>
        <location evidence="12">Endomembrane system</location>
        <topology evidence="12">Single-pass membrane protein</topology>
    </subcellularLocation>
</comment>
<evidence type="ECO:0000256" key="12">
    <source>
        <dbReference type="ARBA" id="ARBA00037847"/>
    </source>
</evidence>
<protein>
    <recommendedName>
        <fullName evidence="18">ATP synthase subunit b</fullName>
    </recommendedName>
</protein>